<proteinExistence type="predicted"/>
<protein>
    <submittedName>
        <fullName evidence="1">CarboxypepD_reg-like domain-containing protein</fullName>
    </submittedName>
</protein>
<dbReference type="Gene3D" id="2.60.40.1120">
    <property type="entry name" value="Carboxypeptidase-like, regulatory domain"/>
    <property type="match status" value="1"/>
</dbReference>
<dbReference type="Proteomes" id="UP000190150">
    <property type="component" value="Unassembled WGS sequence"/>
</dbReference>
<dbReference type="AlphaFoldDB" id="A0A1T5DK20"/>
<dbReference type="Pfam" id="PF13715">
    <property type="entry name" value="CarbopepD_reg_2"/>
    <property type="match status" value="1"/>
</dbReference>
<dbReference type="SUPFAM" id="SSF49464">
    <property type="entry name" value="Carboxypeptidase regulatory domain-like"/>
    <property type="match status" value="1"/>
</dbReference>
<name>A0A1T5DK20_9SPHI</name>
<dbReference type="InterPro" id="IPR008969">
    <property type="entry name" value="CarboxyPept-like_regulatory"/>
</dbReference>
<sequence>MLRLIILLLVFIYPWIGFAQNTISGKVVNKKTREVIVGATVYMDNTTIATSSNKSGEFALKTMEVASFNIVCSAVGYEVTTIQLGQPDDKDRHLLITLVPKVIAIEEVEVSAFLKDGWKIWGKRFTSSFIGSSTFAEHCMIENPEVIRFRYSEDDKVLHATASVPIKITNKDLGYTLYCDLKTYEMHTKTGNLYYDGYLRFESVGRPTGRMKAYRKAAYQSSFMRFIRSTFHQNWEKDGYVVKELFLDPNLDREQALKTLEDIEEIIRTDYAGNAKAYWNVVGPKGLLAKDRLMELVSQPKTNLIYGKRLAETDIISSRNHNRGLANVSYKSALQIENSKIKLDANYVKYDIKGNSNSRLIFTPVDAEVEINRLGEFKPIKNWSLDGYFAWFNKMSTILPLDYEVK</sequence>
<gene>
    <name evidence="1" type="ORF">SAMN05660841_02035</name>
</gene>
<keyword evidence="2" id="KW-1185">Reference proteome</keyword>
<reference evidence="2" key="1">
    <citation type="submission" date="2017-02" db="EMBL/GenBank/DDBJ databases">
        <authorList>
            <person name="Varghese N."/>
            <person name="Submissions S."/>
        </authorList>
    </citation>
    <scope>NUCLEOTIDE SEQUENCE [LARGE SCALE GENOMIC DNA]</scope>
    <source>
        <strain evidence="2">DSM 24091</strain>
    </source>
</reference>
<evidence type="ECO:0000313" key="1">
    <source>
        <dbReference type="EMBL" id="SKB72072.1"/>
    </source>
</evidence>
<organism evidence="1 2">
    <name type="scientific">Sphingobacterium nematocida</name>
    <dbReference type="NCBI Taxonomy" id="1513896"/>
    <lineage>
        <taxon>Bacteria</taxon>
        <taxon>Pseudomonadati</taxon>
        <taxon>Bacteroidota</taxon>
        <taxon>Sphingobacteriia</taxon>
        <taxon>Sphingobacteriales</taxon>
        <taxon>Sphingobacteriaceae</taxon>
        <taxon>Sphingobacterium</taxon>
    </lineage>
</organism>
<dbReference type="OrthoDB" id="1223654at2"/>
<dbReference type="EMBL" id="FUZF01000007">
    <property type="protein sequence ID" value="SKB72072.1"/>
    <property type="molecule type" value="Genomic_DNA"/>
</dbReference>
<dbReference type="STRING" id="1513896.SAMN05660841_02035"/>
<accession>A0A1T5DK20</accession>
<evidence type="ECO:0000313" key="2">
    <source>
        <dbReference type="Proteomes" id="UP000190150"/>
    </source>
</evidence>
<dbReference type="RefSeq" id="WP_079642971.1">
    <property type="nucleotide sequence ID" value="NZ_FUZF01000007.1"/>
</dbReference>